<dbReference type="EMBL" id="CAAKMV010000185">
    <property type="protein sequence ID" value="VIO64011.1"/>
    <property type="molecule type" value="Genomic_DNA"/>
</dbReference>
<gene>
    <name evidence="2" type="ORF">FUG_LOCUS542149</name>
</gene>
<dbReference type="InterPro" id="IPR027434">
    <property type="entry name" value="Homing_endonucl"/>
</dbReference>
<evidence type="ECO:0000313" key="2">
    <source>
        <dbReference type="EMBL" id="VIO64011.1"/>
    </source>
</evidence>
<sequence length="182" mass="20818">MVTSQKILEKGMGNRGSKSTVFVRKLYTVVKEQRVDGSCNGLDLQTEMVHSLFLPLKRNQVQVEKFILHLLLAYFNAGKIYKSKRGIIYYTIGSTKDLLKHVLPHFDKYPLSSLKLKDYLVFKRILLLMQKGEHQSLSGLFKIFSERANLNKGLPKVVEEEYPDLKPAVIPELKIAPTINPD</sequence>
<feature type="domain" description="Homing endonuclease LAGLIDADG" evidence="1">
    <location>
        <begin position="60"/>
        <end position="125"/>
    </location>
</feature>
<evidence type="ECO:0000259" key="1">
    <source>
        <dbReference type="Pfam" id="PF00961"/>
    </source>
</evidence>
<name>A0A4E9ENW7_GIBZA</name>
<protein>
    <recommendedName>
        <fullName evidence="1">Homing endonuclease LAGLIDADG domain-containing protein</fullName>
    </recommendedName>
</protein>
<dbReference type="AlphaFoldDB" id="A0A4E9ENW7"/>
<dbReference type="GO" id="GO:0005739">
    <property type="term" value="C:mitochondrion"/>
    <property type="evidence" value="ECO:0007669"/>
    <property type="project" value="UniProtKB-ARBA"/>
</dbReference>
<dbReference type="Pfam" id="PF00961">
    <property type="entry name" value="LAGLIDADG_1"/>
    <property type="match status" value="1"/>
</dbReference>
<proteinExistence type="predicted"/>
<dbReference type="InterPro" id="IPR051289">
    <property type="entry name" value="LAGLIDADG_Endonuclease"/>
</dbReference>
<accession>A0A4E9ENW7</accession>
<dbReference type="SUPFAM" id="SSF55608">
    <property type="entry name" value="Homing endonucleases"/>
    <property type="match status" value="1"/>
</dbReference>
<dbReference type="Gene3D" id="3.10.28.10">
    <property type="entry name" value="Homing endonucleases"/>
    <property type="match status" value="1"/>
</dbReference>
<dbReference type="PANTHER" id="PTHR36181:SF4">
    <property type="entry name" value="LAGLIDADG ENDONUCLEASE"/>
    <property type="match status" value="1"/>
</dbReference>
<dbReference type="InterPro" id="IPR004860">
    <property type="entry name" value="LAGLIDADG_dom"/>
</dbReference>
<reference evidence="2" key="1">
    <citation type="submission" date="2019-04" db="EMBL/GenBank/DDBJ databases">
        <authorList>
            <person name="Melise S."/>
            <person name="Noan J."/>
            <person name="Okalmin O."/>
        </authorList>
    </citation>
    <scope>NUCLEOTIDE SEQUENCE</scope>
    <source>
        <strain evidence="2">FN9</strain>
    </source>
</reference>
<dbReference type="GO" id="GO:0004519">
    <property type="term" value="F:endonuclease activity"/>
    <property type="evidence" value="ECO:0007669"/>
    <property type="project" value="InterPro"/>
</dbReference>
<dbReference type="PANTHER" id="PTHR36181">
    <property type="entry name" value="INTRON-ENCODED ENDONUCLEASE AI3-RELATED"/>
    <property type="match status" value="1"/>
</dbReference>
<organism evidence="2">
    <name type="scientific">Gibberella zeae</name>
    <name type="common">Wheat head blight fungus</name>
    <name type="synonym">Fusarium graminearum</name>
    <dbReference type="NCBI Taxonomy" id="5518"/>
    <lineage>
        <taxon>Eukaryota</taxon>
        <taxon>Fungi</taxon>
        <taxon>Dikarya</taxon>
        <taxon>Ascomycota</taxon>
        <taxon>Pezizomycotina</taxon>
        <taxon>Sordariomycetes</taxon>
        <taxon>Hypocreomycetidae</taxon>
        <taxon>Hypocreales</taxon>
        <taxon>Nectriaceae</taxon>
        <taxon>Fusarium</taxon>
    </lineage>
</organism>